<name>A0A6P7GBD8_DIAVI</name>
<dbReference type="GeneID" id="114340126"/>
<sequence>MAMRRLNLVALLLISGLTVIVSQQKEIVMDEDIPILKADKHIAYINNVPVEEIIPCHMEIQDTKEVVGTCVRLGRATRGCAAGNYLQPLHPQCL</sequence>
<organism evidence="4">
    <name type="scientific">Diabrotica virgifera virgifera</name>
    <name type="common">western corn rootworm</name>
    <dbReference type="NCBI Taxonomy" id="50390"/>
    <lineage>
        <taxon>Eukaryota</taxon>
        <taxon>Metazoa</taxon>
        <taxon>Ecdysozoa</taxon>
        <taxon>Arthropoda</taxon>
        <taxon>Hexapoda</taxon>
        <taxon>Insecta</taxon>
        <taxon>Pterygota</taxon>
        <taxon>Neoptera</taxon>
        <taxon>Endopterygota</taxon>
        <taxon>Coleoptera</taxon>
        <taxon>Polyphaga</taxon>
        <taxon>Cucujiformia</taxon>
        <taxon>Chrysomeloidea</taxon>
        <taxon>Chrysomelidae</taxon>
        <taxon>Galerucinae</taxon>
        <taxon>Diabroticina</taxon>
        <taxon>Diabroticites</taxon>
        <taxon>Diabrotica</taxon>
    </lineage>
</organism>
<dbReference type="RefSeq" id="XP_028146661.1">
    <property type="nucleotide sequence ID" value="XM_028290860.1"/>
</dbReference>
<feature type="chain" id="PRO_5028070490" evidence="1">
    <location>
        <begin position="23"/>
        <end position="94"/>
    </location>
</feature>
<protein>
    <submittedName>
        <fullName evidence="4">Uncharacterized protein LOC114340126</fullName>
    </submittedName>
</protein>
<keyword evidence="3" id="KW-1185">Reference proteome</keyword>
<evidence type="ECO:0000313" key="2">
    <source>
        <dbReference type="EnsemblMetazoa" id="XP_028146661.1"/>
    </source>
</evidence>
<feature type="signal peptide" evidence="1">
    <location>
        <begin position="1"/>
        <end position="22"/>
    </location>
</feature>
<dbReference type="EnsemblMetazoa" id="XM_028290860.2">
    <property type="protein sequence ID" value="XP_028146661.1"/>
    <property type="gene ID" value="LOC114340126"/>
</dbReference>
<dbReference type="OrthoDB" id="6626870at2759"/>
<dbReference type="AlphaFoldDB" id="A0A6P7GBD8"/>
<accession>A0A6P7GBD8</accession>
<dbReference type="InParanoid" id="A0A6P7GBD8"/>
<gene>
    <name evidence="4" type="primary">LOC114340126</name>
</gene>
<evidence type="ECO:0000313" key="4">
    <source>
        <dbReference type="RefSeq" id="XP_028146661.1"/>
    </source>
</evidence>
<reference evidence="2" key="2">
    <citation type="submission" date="2025-05" db="UniProtKB">
        <authorList>
            <consortium name="EnsemblMetazoa"/>
        </authorList>
    </citation>
    <scope>IDENTIFICATION</scope>
</reference>
<evidence type="ECO:0000313" key="3">
    <source>
        <dbReference type="Proteomes" id="UP001652700"/>
    </source>
</evidence>
<evidence type="ECO:0000256" key="1">
    <source>
        <dbReference type="SAM" id="SignalP"/>
    </source>
</evidence>
<keyword evidence="1" id="KW-0732">Signal</keyword>
<reference evidence="4" key="1">
    <citation type="submission" date="2025-04" db="UniProtKB">
        <authorList>
            <consortium name="RefSeq"/>
        </authorList>
    </citation>
    <scope>IDENTIFICATION</scope>
    <source>
        <tissue evidence="4">Whole insect</tissue>
    </source>
</reference>
<proteinExistence type="predicted"/>
<dbReference type="Proteomes" id="UP001652700">
    <property type="component" value="Unplaced"/>
</dbReference>
<dbReference type="KEGG" id="dvv:114340126"/>